<feature type="compositionally biased region" description="Polar residues" evidence="1">
    <location>
        <begin position="504"/>
        <end position="515"/>
    </location>
</feature>
<evidence type="ECO:0000313" key="3">
    <source>
        <dbReference type="Proteomes" id="UP000054567"/>
    </source>
</evidence>
<feature type="compositionally biased region" description="Polar residues" evidence="1">
    <location>
        <begin position="848"/>
        <end position="860"/>
    </location>
</feature>
<feature type="compositionally biased region" description="Basic and acidic residues" evidence="1">
    <location>
        <begin position="784"/>
        <end position="798"/>
    </location>
</feature>
<feature type="region of interest" description="Disordered" evidence="1">
    <location>
        <begin position="385"/>
        <end position="566"/>
    </location>
</feature>
<feature type="compositionally biased region" description="Low complexity" evidence="1">
    <location>
        <begin position="1206"/>
        <end position="1222"/>
    </location>
</feature>
<feature type="region of interest" description="Disordered" evidence="1">
    <location>
        <begin position="756"/>
        <end position="818"/>
    </location>
</feature>
<feature type="compositionally biased region" description="Polar residues" evidence="1">
    <location>
        <begin position="1054"/>
        <end position="1073"/>
    </location>
</feature>
<feature type="compositionally biased region" description="Basic and acidic residues" evidence="1">
    <location>
        <begin position="445"/>
        <end position="457"/>
    </location>
</feature>
<feature type="compositionally biased region" description="Polar residues" evidence="1">
    <location>
        <begin position="1306"/>
        <end position="1339"/>
    </location>
</feature>
<dbReference type="OrthoDB" id="5374844at2759"/>
<name>A0A0J6FP27_COCPO</name>
<protein>
    <submittedName>
        <fullName evidence="2">Uncharacterized protein</fullName>
    </submittedName>
</protein>
<reference evidence="3" key="2">
    <citation type="journal article" date="2009" name="Genome Res.">
        <title>Comparative genomic analyses of the human fungal pathogens Coccidioides and their relatives.</title>
        <authorList>
            <person name="Sharpton T.J."/>
            <person name="Stajich J.E."/>
            <person name="Rounsley S.D."/>
            <person name="Gardner M.J."/>
            <person name="Wortman J.R."/>
            <person name="Jordar V.S."/>
            <person name="Maiti R."/>
            <person name="Kodira C.D."/>
            <person name="Neafsey D.E."/>
            <person name="Zeng Q."/>
            <person name="Hung C.-Y."/>
            <person name="McMahan C."/>
            <person name="Muszewska A."/>
            <person name="Grynberg M."/>
            <person name="Mandel M.A."/>
            <person name="Kellner E.M."/>
            <person name="Barker B.M."/>
            <person name="Galgiani J.N."/>
            <person name="Orbach M.J."/>
            <person name="Kirkland T.N."/>
            <person name="Cole G.T."/>
            <person name="Henn M.R."/>
            <person name="Birren B.W."/>
            <person name="Taylor J.W."/>
        </authorList>
    </citation>
    <scope>NUCLEOTIDE SEQUENCE [LARGE SCALE GENOMIC DNA]</scope>
    <source>
        <strain evidence="3">RMSCC 3488</strain>
    </source>
</reference>
<feature type="compositionally biased region" description="Polar residues" evidence="1">
    <location>
        <begin position="535"/>
        <end position="545"/>
    </location>
</feature>
<feature type="region of interest" description="Disordered" evidence="1">
    <location>
        <begin position="832"/>
        <end position="895"/>
    </location>
</feature>
<feature type="region of interest" description="Disordered" evidence="1">
    <location>
        <begin position="1113"/>
        <end position="1339"/>
    </location>
</feature>
<proteinExistence type="predicted"/>
<dbReference type="VEuPathDB" id="FungiDB:CPAG_07497"/>
<feature type="compositionally biased region" description="Basic and acidic residues" evidence="1">
    <location>
        <begin position="659"/>
        <end position="671"/>
    </location>
</feature>
<evidence type="ECO:0000313" key="2">
    <source>
        <dbReference type="EMBL" id="KMM71190.1"/>
    </source>
</evidence>
<feature type="compositionally biased region" description="Low complexity" evidence="1">
    <location>
        <begin position="469"/>
        <end position="480"/>
    </location>
</feature>
<reference evidence="3" key="3">
    <citation type="journal article" date="2010" name="Genome Res.">
        <title>Population genomic sequencing of Coccidioides fungi reveals recent hybridization and transposon control.</title>
        <authorList>
            <person name="Neafsey D.E."/>
            <person name="Barker B.M."/>
            <person name="Sharpton T.J."/>
            <person name="Stajich J.E."/>
            <person name="Park D.J."/>
            <person name="Whiston E."/>
            <person name="Hung C.-Y."/>
            <person name="McMahan C."/>
            <person name="White J."/>
            <person name="Sykes S."/>
            <person name="Heiman D."/>
            <person name="Young S."/>
            <person name="Zeng Q."/>
            <person name="Abouelleil A."/>
            <person name="Aftuck L."/>
            <person name="Bessette D."/>
            <person name="Brown A."/>
            <person name="FitzGerald M."/>
            <person name="Lui A."/>
            <person name="Macdonald J.P."/>
            <person name="Priest M."/>
            <person name="Orbach M.J."/>
            <person name="Galgiani J.N."/>
            <person name="Kirkland T.N."/>
            <person name="Cole G.T."/>
            <person name="Birren B.W."/>
            <person name="Henn M.R."/>
            <person name="Taylor J.W."/>
            <person name="Rounsley S.D."/>
        </authorList>
    </citation>
    <scope>NUCLEOTIDE SEQUENCE [LARGE SCALE GENOMIC DNA]</scope>
    <source>
        <strain evidence="3">RMSCC 3488</strain>
    </source>
</reference>
<evidence type="ECO:0000256" key="1">
    <source>
        <dbReference type="SAM" id="MobiDB-lite"/>
    </source>
</evidence>
<dbReference type="Proteomes" id="UP000054567">
    <property type="component" value="Unassembled WGS sequence"/>
</dbReference>
<feature type="compositionally biased region" description="Polar residues" evidence="1">
    <location>
        <begin position="1234"/>
        <end position="1243"/>
    </location>
</feature>
<sequence length="1465" mass="159983">MASSSPSGRRAYPENYMLQLIDELKTTIKTIRKDQLLMISIEMIKVFTDSSRRMDSTHLPELISLFDGDNYENCFRLDVASLHCVIHILLRASPCMARERGFYLFLESMTELTALTQNPIHPGIMVSARQRKSILGRKSCRNLFGTFIKDHPMVARRWSGQYILELVKHSTDNTKFVLSFGRHLRNLGAMVLMSEISYDLRLISAMIIQQLMLADPDPSSFWPQDTDPIFVSWLIRGAAIDAAWMKSFIKLLSIIDKTNVASNPQATSHLFGAAKIKPVALLETSDLSISSDDHPLTIATDLETISFFILSQDRLQIVDIPRNFIEDISVEVADSCLHIDMVEGTHYVTSGLPVTTDVVYVTFEKSRTALGILDALDGVIVPHASQEMSPEPSGSSVGGNANTQNQAKATKDQVPKCQRQAISAAIDVPVPDEGIGESPARAPAKIKEAKDSTERNRHAASSAAIELVSSDNSSTQSKSSTQATPRANRADKTDTTKQTTNTTESGYGSLSSEAAAQNGRGHPARDANHKPATASVASPSDSDWNQSERRDTQVQVECGSAEGWGSDLLDSARRDLQRHQQQLVGSQCCESHASSSTQHLQADSMQKAPINVPAVAAAAGQPVVPSGTASAGNGSRLKRPPPKINGSVDKPMTTVDWDQDLRTENDEERPSAIKKQKITSRTAKPTNPLPATPSSKNDVLPTLPLSPKAAEVNLAPRKRAINREKRQVTKTLASARQKRSAASKAAEKLAHATKMENLPYDLDDPIESSAPERTRIAPNTDAMEIDRMGINDNPEKSHNQPPTSRQQEGELRLPADSNSSKAITLELASSLPEGHMQPMPFSEESTRPHNQVQVQPTWPENPNDGRDNCRTSSTPSRKRKFVASDGSQMSHEDSIEAHMPANKRLKEDYSNGQASGNKLATAIKTAGVEVDHKPNDNVTIQGNNNSCEAESIKKRPQINKTLESSQISRNVSLFIAKQNAKGHNTDTTGDIQNIQNDAEDQDCNRASPMKPQTLETEAHRELKHVCNTNNRLSKVQMQNQSQVSDADIEIATSAPNADSIDGSSGERSGSLNASAHGDYTASGVHSVIMISSDCEELQGNMIVNSTSINDLSEDTVPVGHSMKGPLDSQSKTVDENGSPRPRQIFRRSRVNGVQLGCAQQDQEKHKEKPGAPSPGIRGNAAGKVTSDVESERLEGGFEEDSTRIASHNISNDSSSSLNQPESTLNKRDAISGVPETTNRNPKPNTRAKGKPKEPSTVIKKVKGVVNTSRNVNKVRKSTRISKAPSSRGRNNNRHIPRASSDGVDASGNSQAETKTENVGSSEAVSSSWTTTSSEGISGDATQEWQKALRATQKATLDILLDTSNRLVRHLMNEEAAILNVVDVYKKGGDRILDQLEEMHKKSLNTFLGKLRPVKKGLNDLRQGILRQLEENELVLGDIATKKFSRRCEKNRQALQRKIENTANKV</sequence>
<accession>A0A0J6FP27</accession>
<organism evidence="2 3">
    <name type="scientific">Coccidioides posadasii RMSCC 3488</name>
    <dbReference type="NCBI Taxonomy" id="454284"/>
    <lineage>
        <taxon>Eukaryota</taxon>
        <taxon>Fungi</taxon>
        <taxon>Dikarya</taxon>
        <taxon>Ascomycota</taxon>
        <taxon>Pezizomycotina</taxon>
        <taxon>Eurotiomycetes</taxon>
        <taxon>Eurotiomycetidae</taxon>
        <taxon>Onygenales</taxon>
        <taxon>Onygenaceae</taxon>
        <taxon>Coccidioides</taxon>
    </lineage>
</organism>
<feature type="region of interest" description="Disordered" evidence="1">
    <location>
        <begin position="624"/>
        <end position="708"/>
    </location>
</feature>
<feature type="compositionally biased region" description="Polar residues" evidence="1">
    <location>
        <begin position="386"/>
        <end position="408"/>
    </location>
</feature>
<feature type="region of interest" description="Disordered" evidence="1">
    <location>
        <begin position="1054"/>
        <end position="1074"/>
    </location>
</feature>
<dbReference type="EMBL" id="DS268113">
    <property type="protein sequence ID" value="KMM71190.1"/>
    <property type="molecule type" value="Genomic_DNA"/>
</dbReference>
<reference evidence="2 3" key="1">
    <citation type="submission" date="2007-06" db="EMBL/GenBank/DDBJ databases">
        <title>The Genome Sequence of Coccidioides posadasii RMSCC_3488.</title>
        <authorList>
            <consortium name="Coccidioides Genome Resources Consortium"/>
            <consortium name="The Broad Institute Genome Sequencing Platform"/>
            <person name="Henn M.R."/>
            <person name="Sykes S."/>
            <person name="Young S."/>
            <person name="Jaffe D."/>
            <person name="Berlin A."/>
            <person name="Alvarez P."/>
            <person name="Butler J."/>
            <person name="Gnerre S."/>
            <person name="Grabherr M."/>
            <person name="Mauceli E."/>
            <person name="Brockman W."/>
            <person name="Kodira C."/>
            <person name="Alvarado L."/>
            <person name="Zeng Q."/>
            <person name="Crawford M."/>
            <person name="Antoine C."/>
            <person name="Devon K."/>
            <person name="Galgiani J."/>
            <person name="Orsborn K."/>
            <person name="Lewis M.L."/>
            <person name="Nusbaum C."/>
            <person name="Galagan J."/>
            <person name="Birren B."/>
        </authorList>
    </citation>
    <scope>NUCLEOTIDE SEQUENCE [LARGE SCALE GENOMIC DNA]</scope>
    <source>
        <strain evidence="2 3">RMSCC 3488</strain>
    </source>
</reference>
<gene>
    <name evidence="2" type="ORF">CPAG_07497</name>
</gene>